<dbReference type="InterPro" id="IPR004344">
    <property type="entry name" value="TTL/TTLL_fam"/>
</dbReference>
<feature type="compositionally biased region" description="Basic and acidic residues" evidence="1">
    <location>
        <begin position="683"/>
        <end position="694"/>
    </location>
</feature>
<dbReference type="GeneID" id="20325108"/>
<protein>
    <recommendedName>
        <fullName evidence="4">Tubulin-tyrosine ligase family protein</fullName>
    </recommendedName>
</protein>
<evidence type="ECO:0000313" key="3">
    <source>
        <dbReference type="Proteomes" id="UP000054324"/>
    </source>
</evidence>
<dbReference type="STRING" id="6198.A0A074Z4T0"/>
<dbReference type="AlphaFoldDB" id="A0A074Z4T0"/>
<gene>
    <name evidence="2" type="ORF">T265_10940</name>
</gene>
<dbReference type="PANTHER" id="PTHR46810:SF1">
    <property type="entry name" value="INACTIVE POLYGLYCYLASE TTLL10"/>
    <property type="match status" value="1"/>
</dbReference>
<reference evidence="2 3" key="1">
    <citation type="submission" date="2013-11" db="EMBL/GenBank/DDBJ databases">
        <title>Opisthorchis viverrini - life in the bile duct.</title>
        <authorList>
            <person name="Young N.D."/>
            <person name="Nagarajan N."/>
            <person name="Lin S.J."/>
            <person name="Korhonen P.K."/>
            <person name="Jex A.R."/>
            <person name="Hall R.S."/>
            <person name="Safavi-Hemami H."/>
            <person name="Kaewkong W."/>
            <person name="Bertrand D."/>
            <person name="Gao S."/>
            <person name="Seet Q."/>
            <person name="Wongkham S."/>
            <person name="Teh B.T."/>
            <person name="Wongkham C."/>
            <person name="Intapan P.M."/>
            <person name="Maleewong W."/>
            <person name="Yang X."/>
            <person name="Hu M."/>
            <person name="Wang Z."/>
            <person name="Hofmann A."/>
            <person name="Sternberg P.W."/>
            <person name="Tan P."/>
            <person name="Wang J."/>
            <person name="Gasser R.B."/>
        </authorList>
    </citation>
    <scope>NUCLEOTIDE SEQUENCE [LARGE SCALE GENOMIC DNA]</scope>
</reference>
<dbReference type="InterPro" id="IPR027752">
    <property type="entry name" value="TTLL10"/>
</dbReference>
<dbReference type="EMBL" id="KL597046">
    <property type="protein sequence ID" value="KER20537.1"/>
    <property type="molecule type" value="Genomic_DNA"/>
</dbReference>
<dbReference type="SUPFAM" id="SSF56059">
    <property type="entry name" value="Glutathione synthetase ATP-binding domain-like"/>
    <property type="match status" value="1"/>
</dbReference>
<name>A0A074Z4T0_OPIVI</name>
<dbReference type="CTD" id="20325108"/>
<evidence type="ECO:0000256" key="1">
    <source>
        <dbReference type="SAM" id="MobiDB-lite"/>
    </source>
</evidence>
<sequence length="738" mass="83341">MTDLLGNRGVKLDSVILTKVNPSPTPVKSTRIICDRSAEKKYQLGDKNKRNILANPNDGSVHAVRWNKSIRTPTTQPKTYYVSGGNGSAMVEAVLNRLGWVRYLDKESAVQFRWVQCHQQIHYADFKEGLHLVNHIPNCGILTNKLGLLLSLREYERRYQLRYGRAPSVSMHDFFPETYIADDPVERDAFFAAYESSETKVWISKPIAMNQGKGIFLVRDISVFKTILEDRDNEAKALSIGLAPRLIQNSYIAIIKCTAVPCLVIVKLPSTVYFTIQYIQKKSPNYAQVKNETVWTIDQLNDYINRYYRVSKCLPFDWVKTVLQYRIRRIIHRTFLAVKNRLATRLGMFQLYGLDFLLDDQFQVHINTSLFTQPWLLEVNSNPAMATNCDALKSVLPDLIEKSIHIILECFEKAQQGEPLLPMNGLPNHNSSSHSVRLEITEDVDTGEKTDRSKLLDRLGLPEGFVLIYKESDAAFRARWPMAQSTPLRGWVAPRFKPPVPPGYRSCSGTPRSARPEIGGQDTGKGKVSKNSDYVSVNQLSLKRLRTNSKVVESFQLGEQIIRNSLLRRESSLITRQKKAFPLNLEHVGRQVSLPAPLVQIDRPVKATQAFIPKFRVPTNGLHDSLLRKSISLNDVVRDSRDALSQTVSNRNPSLAKFIPEEVRQGLGNRLRPLLAVPMFNDMKQDPKKDKSTKPTETCELGTADLPAQGLVNTLPVNASSTSYTTATSPEKELSAHS</sequence>
<feature type="compositionally biased region" description="Low complexity" evidence="1">
    <location>
        <begin position="719"/>
        <end position="729"/>
    </location>
</feature>
<feature type="region of interest" description="Disordered" evidence="1">
    <location>
        <begin position="502"/>
        <end position="530"/>
    </location>
</feature>
<dbReference type="PANTHER" id="PTHR46810">
    <property type="entry name" value="INACTIVE POLYGLYCYLASE TTLL10"/>
    <property type="match status" value="1"/>
</dbReference>
<dbReference type="RefSeq" id="XP_009175720.1">
    <property type="nucleotide sequence ID" value="XM_009177456.1"/>
</dbReference>
<dbReference type="PROSITE" id="PS51221">
    <property type="entry name" value="TTL"/>
    <property type="match status" value="1"/>
</dbReference>
<feature type="region of interest" description="Disordered" evidence="1">
    <location>
        <begin position="681"/>
        <end position="738"/>
    </location>
</feature>
<keyword evidence="3" id="KW-1185">Reference proteome</keyword>
<dbReference type="Pfam" id="PF03133">
    <property type="entry name" value="TTL"/>
    <property type="match status" value="2"/>
</dbReference>
<proteinExistence type="predicted"/>
<dbReference type="GO" id="GO:0070737">
    <property type="term" value="F:protein-glycine ligase activity, elongating"/>
    <property type="evidence" value="ECO:0007669"/>
    <property type="project" value="TreeGrafter"/>
</dbReference>
<dbReference type="Gene3D" id="3.30.470.20">
    <property type="entry name" value="ATP-grasp fold, B domain"/>
    <property type="match status" value="1"/>
</dbReference>
<dbReference type="OrthoDB" id="202825at2759"/>
<dbReference type="Proteomes" id="UP000054324">
    <property type="component" value="Unassembled WGS sequence"/>
</dbReference>
<evidence type="ECO:0000313" key="2">
    <source>
        <dbReference type="EMBL" id="KER20537.1"/>
    </source>
</evidence>
<dbReference type="KEGG" id="ovi:T265_10940"/>
<organism evidence="2 3">
    <name type="scientific">Opisthorchis viverrini</name>
    <name type="common">Southeast Asian liver fluke</name>
    <dbReference type="NCBI Taxonomy" id="6198"/>
    <lineage>
        <taxon>Eukaryota</taxon>
        <taxon>Metazoa</taxon>
        <taxon>Spiralia</taxon>
        <taxon>Lophotrochozoa</taxon>
        <taxon>Platyhelminthes</taxon>
        <taxon>Trematoda</taxon>
        <taxon>Digenea</taxon>
        <taxon>Opisthorchiida</taxon>
        <taxon>Opisthorchiata</taxon>
        <taxon>Opisthorchiidae</taxon>
        <taxon>Opisthorchis</taxon>
    </lineage>
</organism>
<evidence type="ECO:0008006" key="4">
    <source>
        <dbReference type="Google" id="ProtNLM"/>
    </source>
</evidence>
<accession>A0A074Z4T0</accession>